<protein>
    <submittedName>
        <fullName evidence="1">Uncharacterized phage protein (Possible DNA packaging)</fullName>
    </submittedName>
</protein>
<dbReference type="RefSeq" id="WP_057645676.1">
    <property type="nucleotide sequence ID" value="NZ_CABMMF010000048.1"/>
</dbReference>
<dbReference type="AlphaFoldDB" id="A0AAI8ZUY4"/>
<sequence length="105" mass="12138">MLLTLPEIKAQCRLDGDFDHEDDLLKMLGGAAEKRVISYTNRKLYEEAVPETDPDGLLLEDDIKLAMLHLVSHWYENRSSVSDFEQSEVPMSFYFLVGPYRFIPL</sequence>
<name>A0AAI8ZUY4_YERFR</name>
<organism evidence="1 2">
    <name type="scientific">Yersinia frederiksenii</name>
    <dbReference type="NCBI Taxonomy" id="29484"/>
    <lineage>
        <taxon>Bacteria</taxon>
        <taxon>Pseudomonadati</taxon>
        <taxon>Pseudomonadota</taxon>
        <taxon>Gammaproteobacteria</taxon>
        <taxon>Enterobacterales</taxon>
        <taxon>Yersiniaceae</taxon>
        <taxon>Yersinia</taxon>
    </lineage>
</organism>
<dbReference type="NCBIfam" id="TIGR01560">
    <property type="entry name" value="put_DNA_pack"/>
    <property type="match status" value="1"/>
</dbReference>
<dbReference type="CDD" id="cd08054">
    <property type="entry name" value="gp6"/>
    <property type="match status" value="1"/>
</dbReference>
<evidence type="ECO:0000313" key="2">
    <source>
        <dbReference type="Proteomes" id="UP000046784"/>
    </source>
</evidence>
<dbReference type="Proteomes" id="UP000046784">
    <property type="component" value="Unassembled WGS sequence"/>
</dbReference>
<comment type="caution">
    <text evidence="1">The sequence shown here is derived from an EMBL/GenBank/DDBJ whole genome shotgun (WGS) entry which is preliminary data.</text>
</comment>
<dbReference type="EMBL" id="CGCB01000048">
    <property type="protein sequence ID" value="CFR14577.1"/>
    <property type="molecule type" value="Genomic_DNA"/>
</dbReference>
<gene>
    <name evidence="1" type="ORF">ERS008524_04188</name>
</gene>
<dbReference type="InterPro" id="IPR006450">
    <property type="entry name" value="Phage_HK97_gp6-like"/>
</dbReference>
<reference evidence="1 2" key="1">
    <citation type="submission" date="2015-03" db="EMBL/GenBank/DDBJ databases">
        <authorList>
            <consortium name="Pathogen Informatics"/>
            <person name="Murphy D."/>
        </authorList>
    </citation>
    <scope>NUCLEOTIDE SEQUENCE [LARGE SCALE GENOMIC DNA]</scope>
    <source>
        <strain evidence="1 2">3400/83</strain>
    </source>
</reference>
<dbReference type="Pfam" id="PF05135">
    <property type="entry name" value="Phage_connect_1"/>
    <property type="match status" value="1"/>
</dbReference>
<accession>A0AAI8ZUY4</accession>
<dbReference type="Gene3D" id="1.10.3230.30">
    <property type="entry name" value="Phage gp6-like head-tail connector protein"/>
    <property type="match status" value="1"/>
</dbReference>
<dbReference type="InterPro" id="IPR021146">
    <property type="entry name" value="Phage_gp6-like_head-tail"/>
</dbReference>
<evidence type="ECO:0000313" key="1">
    <source>
        <dbReference type="EMBL" id="CFR14577.1"/>
    </source>
</evidence>
<proteinExistence type="predicted"/>